<gene>
    <name evidence="1" type="ORF">DB30_05642</name>
</gene>
<dbReference type="Proteomes" id="UP000031599">
    <property type="component" value="Unassembled WGS sequence"/>
</dbReference>
<accession>A0A0C2CWM5</accession>
<evidence type="ECO:0000313" key="1">
    <source>
        <dbReference type="EMBL" id="KIG15446.1"/>
    </source>
</evidence>
<reference evidence="1 2" key="1">
    <citation type="submission" date="2014-12" db="EMBL/GenBank/DDBJ databases">
        <title>Genome assembly of Enhygromyxa salina DSM 15201.</title>
        <authorList>
            <person name="Sharma G."/>
            <person name="Subramanian S."/>
        </authorList>
    </citation>
    <scope>NUCLEOTIDE SEQUENCE [LARGE SCALE GENOMIC DNA]</scope>
    <source>
        <strain evidence="1 2">DSM 15201</strain>
    </source>
</reference>
<protein>
    <submittedName>
        <fullName evidence="1">Uncharacterized protein</fullName>
    </submittedName>
</protein>
<evidence type="ECO:0000313" key="2">
    <source>
        <dbReference type="Proteomes" id="UP000031599"/>
    </source>
</evidence>
<organism evidence="1 2">
    <name type="scientific">Enhygromyxa salina</name>
    <dbReference type="NCBI Taxonomy" id="215803"/>
    <lineage>
        <taxon>Bacteria</taxon>
        <taxon>Pseudomonadati</taxon>
        <taxon>Myxococcota</taxon>
        <taxon>Polyangia</taxon>
        <taxon>Nannocystales</taxon>
        <taxon>Nannocystaceae</taxon>
        <taxon>Enhygromyxa</taxon>
    </lineage>
</organism>
<sequence>MSVITSTRPSLAANDRPGAINHWTISPSMTPSPISGSLNSIVLMGGSFQ</sequence>
<dbReference type="EMBL" id="JMCC02000054">
    <property type="protein sequence ID" value="KIG15446.1"/>
    <property type="molecule type" value="Genomic_DNA"/>
</dbReference>
<name>A0A0C2CWM5_9BACT</name>
<comment type="caution">
    <text evidence="1">The sequence shown here is derived from an EMBL/GenBank/DDBJ whole genome shotgun (WGS) entry which is preliminary data.</text>
</comment>
<proteinExistence type="predicted"/>
<dbReference type="AlphaFoldDB" id="A0A0C2CWM5"/>